<dbReference type="Proteomes" id="UP001596023">
    <property type="component" value="Unassembled WGS sequence"/>
</dbReference>
<proteinExistence type="predicted"/>
<reference evidence="3" key="1">
    <citation type="journal article" date="2019" name="Int. J. Syst. Evol. Microbiol.">
        <title>The Global Catalogue of Microorganisms (GCM) 10K type strain sequencing project: providing services to taxonomists for standard genome sequencing and annotation.</title>
        <authorList>
            <consortium name="The Broad Institute Genomics Platform"/>
            <consortium name="The Broad Institute Genome Sequencing Center for Infectious Disease"/>
            <person name="Wu L."/>
            <person name="Ma J."/>
        </authorList>
    </citation>
    <scope>NUCLEOTIDE SEQUENCE [LARGE SCALE GENOMIC DNA]</scope>
    <source>
        <strain evidence="3">CCUG 66188</strain>
    </source>
</reference>
<keyword evidence="3" id="KW-1185">Reference proteome</keyword>
<evidence type="ECO:0000256" key="1">
    <source>
        <dbReference type="SAM" id="Phobius"/>
    </source>
</evidence>
<keyword evidence="1" id="KW-0812">Transmembrane</keyword>
<gene>
    <name evidence="2" type="ORF">ACFO6W_20195</name>
</gene>
<organism evidence="2 3">
    <name type="scientific">Dysgonomonas termitidis</name>
    <dbReference type="NCBI Taxonomy" id="1516126"/>
    <lineage>
        <taxon>Bacteria</taxon>
        <taxon>Pseudomonadati</taxon>
        <taxon>Bacteroidota</taxon>
        <taxon>Bacteroidia</taxon>
        <taxon>Bacteroidales</taxon>
        <taxon>Dysgonomonadaceae</taxon>
        <taxon>Dysgonomonas</taxon>
    </lineage>
</organism>
<comment type="caution">
    <text evidence="2">The sequence shown here is derived from an EMBL/GenBank/DDBJ whole genome shotgun (WGS) entry which is preliminary data.</text>
</comment>
<sequence>MKIFIGILSAVIILTGATLTVLALWDIQPISLSIILRSGATIAIVCVTFFVLWLIRVLFFKKDLFNSNKGK</sequence>
<name>A0ABV9L119_9BACT</name>
<accession>A0ABV9L119</accession>
<keyword evidence="1" id="KW-1133">Transmembrane helix</keyword>
<evidence type="ECO:0000313" key="3">
    <source>
        <dbReference type="Proteomes" id="UP001596023"/>
    </source>
</evidence>
<keyword evidence="1" id="KW-0472">Membrane</keyword>
<dbReference type="EMBL" id="JBHSGN010000121">
    <property type="protein sequence ID" value="MFC4676010.1"/>
    <property type="molecule type" value="Genomic_DNA"/>
</dbReference>
<feature type="transmembrane region" description="Helical" evidence="1">
    <location>
        <begin position="39"/>
        <end position="59"/>
    </location>
</feature>
<evidence type="ECO:0000313" key="2">
    <source>
        <dbReference type="EMBL" id="MFC4676010.1"/>
    </source>
</evidence>
<dbReference type="RefSeq" id="WP_006797659.1">
    <property type="nucleotide sequence ID" value="NZ_JBHSGN010000121.1"/>
</dbReference>
<protein>
    <submittedName>
        <fullName evidence="2">Uncharacterized protein</fullName>
    </submittedName>
</protein>